<evidence type="ECO:0000256" key="1">
    <source>
        <dbReference type="SAM" id="Phobius"/>
    </source>
</evidence>
<dbReference type="STRING" id="52442.SAMN05421880_10442"/>
<keyword evidence="3" id="KW-1185">Reference proteome</keyword>
<dbReference type="Proteomes" id="UP000199561">
    <property type="component" value="Unassembled WGS sequence"/>
</dbReference>
<evidence type="ECO:0000313" key="2">
    <source>
        <dbReference type="EMBL" id="SFM01484.1"/>
    </source>
</evidence>
<accession>A0A1I4MDW0</accession>
<reference evidence="2 3" key="1">
    <citation type="submission" date="2016-10" db="EMBL/GenBank/DDBJ databases">
        <authorList>
            <person name="de Groot N.N."/>
        </authorList>
    </citation>
    <scope>NUCLEOTIDE SEQUENCE [LARGE SCALE GENOMIC DNA]</scope>
    <source>
        <strain evidence="2 3">Nm146</strain>
    </source>
</reference>
<sequence length="116" mass="12376">MLSPFHPLQLALGLVVWFTWFALMYGALATACAVAPPSADQGTLTWINVALLINTIVITGLLLYWASICWRAARAGNKRENTSYLFIAKLGASINLVGAVATFSLGGVVLLLPPCL</sequence>
<dbReference type="RefSeq" id="WP_090666479.1">
    <property type="nucleotide sequence ID" value="NZ_FOUF01000004.1"/>
</dbReference>
<proteinExistence type="predicted"/>
<dbReference type="EMBL" id="FOUF01000004">
    <property type="protein sequence ID" value="SFM01484.1"/>
    <property type="molecule type" value="Genomic_DNA"/>
</dbReference>
<feature type="transmembrane region" description="Helical" evidence="1">
    <location>
        <begin position="86"/>
        <end position="112"/>
    </location>
</feature>
<keyword evidence="1" id="KW-0812">Transmembrane</keyword>
<feature type="transmembrane region" description="Helical" evidence="1">
    <location>
        <begin position="45"/>
        <end position="65"/>
    </location>
</feature>
<gene>
    <name evidence="2" type="ORF">SAMN05421880_10442</name>
</gene>
<protein>
    <submittedName>
        <fullName evidence="2">Uncharacterized protein</fullName>
    </submittedName>
</protein>
<keyword evidence="1" id="KW-1133">Transmembrane helix</keyword>
<evidence type="ECO:0000313" key="3">
    <source>
        <dbReference type="Proteomes" id="UP000199561"/>
    </source>
</evidence>
<keyword evidence="1" id="KW-0472">Membrane</keyword>
<dbReference type="AlphaFoldDB" id="A0A1I4MDW0"/>
<name>A0A1I4MDW0_9PROT</name>
<organism evidence="2 3">
    <name type="scientific">Nitrosomonas nitrosa</name>
    <dbReference type="NCBI Taxonomy" id="52442"/>
    <lineage>
        <taxon>Bacteria</taxon>
        <taxon>Pseudomonadati</taxon>
        <taxon>Pseudomonadota</taxon>
        <taxon>Betaproteobacteria</taxon>
        <taxon>Nitrosomonadales</taxon>
        <taxon>Nitrosomonadaceae</taxon>
        <taxon>Nitrosomonas</taxon>
    </lineage>
</organism>